<feature type="compositionally biased region" description="Basic and acidic residues" evidence="1">
    <location>
        <begin position="891"/>
        <end position="900"/>
    </location>
</feature>
<dbReference type="PANTHER" id="PTHR28221">
    <property type="entry name" value="RNA POLYMERASE I-SPECIFIC TRANSCRIPTION INITIATION FACTOR RRN6"/>
    <property type="match status" value="1"/>
</dbReference>
<evidence type="ECO:0000259" key="2">
    <source>
        <dbReference type="PROSITE" id="PS51532"/>
    </source>
</evidence>
<dbReference type="GO" id="GO:0070860">
    <property type="term" value="C:RNA polymerase I core factor complex"/>
    <property type="evidence" value="ECO:0007669"/>
    <property type="project" value="TreeGrafter"/>
</dbReference>
<dbReference type="Pfam" id="PF06201">
    <property type="entry name" value="PITH"/>
    <property type="match status" value="1"/>
</dbReference>
<name>A0A8H4RT84_9HELO</name>
<dbReference type="GO" id="GO:0005737">
    <property type="term" value="C:cytoplasm"/>
    <property type="evidence" value="ECO:0007669"/>
    <property type="project" value="UniProtKB-ARBA"/>
</dbReference>
<dbReference type="OrthoDB" id="4090074at2759"/>
<dbReference type="Pfam" id="PF10214">
    <property type="entry name" value="Rrn6_beta-prop"/>
    <property type="match status" value="1"/>
</dbReference>
<dbReference type="EMBL" id="JAAMPI010000148">
    <property type="protein sequence ID" value="KAF4634983.1"/>
    <property type="molecule type" value="Genomic_DNA"/>
</dbReference>
<dbReference type="Gene3D" id="2.60.120.470">
    <property type="entry name" value="PITH domain"/>
    <property type="match status" value="1"/>
</dbReference>
<dbReference type="GO" id="GO:0042790">
    <property type="term" value="P:nucleolar large rRNA transcription by RNA polymerase I"/>
    <property type="evidence" value="ECO:0007669"/>
    <property type="project" value="TreeGrafter"/>
</dbReference>
<dbReference type="GO" id="GO:0001179">
    <property type="term" value="F:RNA polymerase I general transcription initiation factor binding"/>
    <property type="evidence" value="ECO:0007669"/>
    <property type="project" value="TreeGrafter"/>
</dbReference>
<dbReference type="InterPro" id="IPR008979">
    <property type="entry name" value="Galactose-bd-like_sf"/>
</dbReference>
<dbReference type="InterPro" id="IPR010400">
    <property type="entry name" value="PITH_dom"/>
</dbReference>
<dbReference type="InterPro" id="IPR037047">
    <property type="entry name" value="PITH_dom_sf"/>
</dbReference>
<sequence length="1161" mass="129453">MTDRRAIEGITISYGHPGRATYDTEEKQWTFTVKHDEEQHIRQIQPFEECLPPSIPELPLGKRKLAINSRKQLKSLLKARPELYPGNEVALSLAKDATSAEPDLRGDCGALLAFGKAYDNKHVSEILATSCGEAGHILRLSRCRKEKQGWGDHKEATISVTRPDLSEQGYWMGNGGAIQQIVFAEGDGDSGTWLAARQTALTTVFRPYYGHVQTAFVPNVSALSYPPSRLSPNPVASFKVEETGLLDHVDFAFNPWYARQSVVVDSSGKWCISDVEGAMSRRASQKVVSGRKGCIDDGYRSSLFQQPPQNDPSDGWHRILWICNINTIAVCSRWHVAVFDVKAKAKRLRSIEFSTKSSDRILDVKRSLTSENHLFLLTESRIFWIEVTPVGEKEDARSGAKVLLSYKHFRGTSDEILKLAVLKDDKASVMITSNRTSLTNVFGFSKDTGSIDSPLSWQASFLLSKSSEGQLLYAPYFLPAPLSLGSDIDSEDFMNGIRIFQVWAVTFNLALTCSLCVIEAPLLKSFNLQKWWLAQPNVQSKLSYRRNRSERRTRESFVIPDCLEDQNTVSSHVLSHSRIRAIAEGNKENMRLRVNWGPIFQHIFTQAHAGDQARASRASSPDGFPTVSALISRYGDLLQRAKDSNNLSLVTLFELSDISTFSEELDQATVALHEYLQSLQEEQDTQSPLRLVVTNCASTAAGVNFMANDDEKPPDFLKAYDYLVDSWMASLPQKVPLKSRLSKYKIIRQMAIELCLSSIGISLRDKASELQEGPHPGSKNAGQLQKGQNPERYNLNMLFSPEMTPEPLEGSHLSLPTPTRTPSLYSHATDLSESDVVEDPAVSRLRQYAVSIKSRLNPGESRLLSHWIPGTDPANYSWEPQKPSVGDSGDENGRKKTREASRRRKRAEAFLNRGRATLAMSESQPSFMPSGSQPDITHHTFSSQPLDDLPMTQPDRGHNHGDGEHDHSDDITPALQYSLYQHINFDDITTLNEAEIGSGKAIVKKTWAERLEEKPELETDADEQLLMHIPFTGQVKLHSILIRTSNSSSAPQTLKLFINRDDIDFATASDLAPTQEFSLSQTSEIQDIGVKRALFGKVQNLTLFVEDNYGEDVTRISYLGFKGDWMQLGRAPTNILYEAAANPSDHAVKGTSVNQMGSRLG</sequence>
<accession>A0A8H4RT84</accession>
<dbReference type="FunFam" id="2.60.120.470:FF:000003">
    <property type="entry name" value="DUF1000 domain protein (AFU_orthologue AFUA_1G09230)"/>
    <property type="match status" value="1"/>
</dbReference>
<evidence type="ECO:0000313" key="4">
    <source>
        <dbReference type="Proteomes" id="UP000566819"/>
    </source>
</evidence>
<dbReference type="Pfam" id="PF20639">
    <property type="entry name" value="Rrn6_K-rich"/>
    <property type="match status" value="1"/>
</dbReference>
<dbReference type="PANTHER" id="PTHR28221:SF2">
    <property type="entry name" value="RNA POLYMERASE I-SPECIFIC TRANSCRIPTION INITIATION FACTOR RRN6"/>
    <property type="match status" value="1"/>
</dbReference>
<feature type="compositionally biased region" description="Basic and acidic residues" evidence="1">
    <location>
        <begin position="955"/>
        <end position="970"/>
    </location>
</feature>
<feature type="region of interest" description="Disordered" evidence="1">
    <location>
        <begin position="768"/>
        <end position="788"/>
    </location>
</feature>
<evidence type="ECO:0000313" key="3">
    <source>
        <dbReference type="EMBL" id="KAF4634983.1"/>
    </source>
</evidence>
<dbReference type="InterPro" id="IPR048536">
    <property type="entry name" value="Rrn6_K-rich"/>
</dbReference>
<feature type="region of interest" description="Disordered" evidence="1">
    <location>
        <begin position="871"/>
        <end position="970"/>
    </location>
</feature>
<feature type="compositionally biased region" description="Polar residues" evidence="1">
    <location>
        <begin position="920"/>
        <end position="945"/>
    </location>
</feature>
<evidence type="ECO:0000256" key="1">
    <source>
        <dbReference type="SAM" id="MobiDB-lite"/>
    </source>
</evidence>
<organism evidence="3 4">
    <name type="scientific">Cudoniella acicularis</name>
    <dbReference type="NCBI Taxonomy" id="354080"/>
    <lineage>
        <taxon>Eukaryota</taxon>
        <taxon>Fungi</taxon>
        <taxon>Dikarya</taxon>
        <taxon>Ascomycota</taxon>
        <taxon>Pezizomycotina</taxon>
        <taxon>Leotiomycetes</taxon>
        <taxon>Helotiales</taxon>
        <taxon>Tricladiaceae</taxon>
        <taxon>Cudoniella</taxon>
    </lineage>
</organism>
<dbReference type="AlphaFoldDB" id="A0A8H4RT84"/>
<dbReference type="Pfam" id="PF20640">
    <property type="entry name" value="Rrn6_HB"/>
    <property type="match status" value="1"/>
</dbReference>
<comment type="caution">
    <text evidence="3">The sequence shown here is derived from an EMBL/GenBank/DDBJ whole genome shotgun (WGS) entry which is preliminary data.</text>
</comment>
<gene>
    <name evidence="3" type="ORF">G7Y89_g3129</name>
</gene>
<protein>
    <recommendedName>
        <fullName evidence="2">PITH domain-containing protein</fullName>
    </recommendedName>
</protein>
<feature type="domain" description="PITH" evidence="2">
    <location>
        <begin position="968"/>
        <end position="1141"/>
    </location>
</feature>
<keyword evidence="4" id="KW-1185">Reference proteome</keyword>
<proteinExistence type="predicted"/>
<reference evidence="3 4" key="1">
    <citation type="submission" date="2020-03" db="EMBL/GenBank/DDBJ databases">
        <title>Draft Genome Sequence of Cudoniella acicularis.</title>
        <authorList>
            <person name="Buettner E."/>
            <person name="Kellner H."/>
        </authorList>
    </citation>
    <scope>NUCLEOTIDE SEQUENCE [LARGE SCALE GENOMIC DNA]</scope>
    <source>
        <strain evidence="3 4">DSM 108380</strain>
    </source>
</reference>
<dbReference type="InterPro" id="IPR048537">
    <property type="entry name" value="RRN6_HB"/>
</dbReference>
<dbReference type="Proteomes" id="UP000566819">
    <property type="component" value="Unassembled WGS sequence"/>
</dbReference>
<dbReference type="InterPro" id="IPR019350">
    <property type="entry name" value="RNA_pol_I-sp_TIF_RRN6-like"/>
</dbReference>
<dbReference type="InterPro" id="IPR048535">
    <property type="entry name" value="RRN6_beta-prop"/>
</dbReference>
<dbReference type="PROSITE" id="PS51532">
    <property type="entry name" value="PITH"/>
    <property type="match status" value="1"/>
</dbReference>
<dbReference type="GO" id="GO:0001163">
    <property type="term" value="F:RNA polymerase I transcription regulatory region sequence-specific DNA binding"/>
    <property type="evidence" value="ECO:0007669"/>
    <property type="project" value="TreeGrafter"/>
</dbReference>
<dbReference type="SUPFAM" id="SSF49785">
    <property type="entry name" value="Galactose-binding domain-like"/>
    <property type="match status" value="1"/>
</dbReference>